<comment type="caution">
    <text evidence="6">The sequence shown here is derived from an EMBL/GenBank/DDBJ whole genome shotgun (WGS) entry which is preliminary data.</text>
</comment>
<dbReference type="PANTHER" id="PTHR45614:SF274">
    <property type="entry name" value="MYB-LIKE DNA-BINDING PROTEIN"/>
    <property type="match status" value="1"/>
</dbReference>
<dbReference type="Pfam" id="PF13921">
    <property type="entry name" value="Myb_DNA-bind_6"/>
    <property type="match status" value="1"/>
</dbReference>
<dbReference type="InterPro" id="IPR017930">
    <property type="entry name" value="Myb_dom"/>
</dbReference>
<feature type="domain" description="Myb-like" evidence="4">
    <location>
        <begin position="68"/>
        <end position="118"/>
    </location>
</feature>
<gene>
    <name evidence="6" type="ORF">Poli38472_000322</name>
</gene>
<dbReference type="SMART" id="SM00717">
    <property type="entry name" value="SANT"/>
    <property type="match status" value="2"/>
</dbReference>
<feature type="region of interest" description="Disordered" evidence="3">
    <location>
        <begin position="335"/>
        <end position="355"/>
    </location>
</feature>
<reference evidence="6" key="1">
    <citation type="submission" date="2019-03" db="EMBL/GenBank/DDBJ databases">
        <title>Long read genome sequence of the mycoparasitic Pythium oligandrum ATCC 38472 isolated from sugarbeet rhizosphere.</title>
        <authorList>
            <person name="Gaulin E."/>
        </authorList>
    </citation>
    <scope>NUCLEOTIDE SEQUENCE</scope>
    <source>
        <strain evidence="6">ATCC 38472_TT</strain>
    </source>
</reference>
<proteinExistence type="predicted"/>
<dbReference type="InterPro" id="IPR001005">
    <property type="entry name" value="SANT/Myb"/>
</dbReference>
<feature type="domain" description="HTH myb-type" evidence="5">
    <location>
        <begin position="68"/>
        <end position="122"/>
    </location>
</feature>
<feature type="domain" description="HTH myb-type" evidence="5">
    <location>
        <begin position="15"/>
        <end position="67"/>
    </location>
</feature>
<evidence type="ECO:0000259" key="4">
    <source>
        <dbReference type="PROSITE" id="PS50090"/>
    </source>
</evidence>
<name>A0A8K1CBW7_PYTOL</name>
<dbReference type="Gene3D" id="1.10.10.60">
    <property type="entry name" value="Homeodomain-like"/>
    <property type="match status" value="2"/>
</dbReference>
<feature type="domain" description="Myb-like" evidence="4">
    <location>
        <begin position="10"/>
        <end position="67"/>
    </location>
</feature>
<feature type="region of interest" description="Disordered" evidence="3">
    <location>
        <begin position="257"/>
        <end position="277"/>
    </location>
</feature>
<dbReference type="InterPro" id="IPR009057">
    <property type="entry name" value="Homeodomain-like_sf"/>
</dbReference>
<dbReference type="FunFam" id="1.10.10.60:FF:000010">
    <property type="entry name" value="Transcriptional activator Myb isoform A"/>
    <property type="match status" value="1"/>
</dbReference>
<dbReference type="GO" id="GO:0000978">
    <property type="term" value="F:RNA polymerase II cis-regulatory region sequence-specific DNA binding"/>
    <property type="evidence" value="ECO:0007669"/>
    <property type="project" value="TreeGrafter"/>
</dbReference>
<sequence>MPKHVKTENGSTYERRAWTRKEDDAIIRLVEEYGTKRWSVISDHLNGEHFGTERTGKQCRTRWLNHLDPSIKKDPWTPEEEQIIEDAQTRLGNKWAEISKLLPGRTDNAIKNHWYSSMRRTMRRMAKQQNKALGQTSRTGVNSKGGAKQGSSGNLSVDGLSDEGGSAEQDSGLLIGQPGSARAAAAAAAAELNAMTNLRSVMNGMSPKHASVFKDCYNVLLKNAEGGSESSGSGIENHMASNNGLRANAARAMNSVLTSNNNNPANGQKKATIKRKRKDLRICTGASTSAEASLGGMFLPDTPRRVLHTQLLLQLLSNSSDDTPRGATLHMALKTTENPNPNKRKKRNAPSGKNPIVSIAMLPSRASGPGDYQGEYMNRGSRNDGGDGPSLHEMESSLQTFEHLDIDFNEQVAEFFNLPTPAGLQPPHSLRRSPRFLSPSGSLSKGDSQKFSFDDIDLMESSALDFDLPGEHGVALRRSPRLRTDVSVAFPHSTPTNYNLARQPSPHKRFMAPPMIDVALQQDAFEFDPSITPTLKSPQLRQWLDGSPKSFIASV</sequence>
<dbReference type="OrthoDB" id="2143914at2759"/>
<evidence type="ECO:0000313" key="6">
    <source>
        <dbReference type="EMBL" id="TMW60280.1"/>
    </source>
</evidence>
<accession>A0A8K1CBW7</accession>
<dbReference type="EMBL" id="SPLM01000108">
    <property type="protein sequence ID" value="TMW60280.1"/>
    <property type="molecule type" value="Genomic_DNA"/>
</dbReference>
<dbReference type="GO" id="GO:0000981">
    <property type="term" value="F:DNA-binding transcription factor activity, RNA polymerase II-specific"/>
    <property type="evidence" value="ECO:0007669"/>
    <property type="project" value="TreeGrafter"/>
</dbReference>
<feature type="compositionally biased region" description="Low complexity" evidence="3">
    <location>
        <begin position="435"/>
        <end position="444"/>
    </location>
</feature>
<evidence type="ECO:0000259" key="5">
    <source>
        <dbReference type="PROSITE" id="PS51294"/>
    </source>
</evidence>
<protein>
    <submittedName>
        <fullName evidence="6">Uncharacterized protein</fullName>
    </submittedName>
</protein>
<keyword evidence="1" id="KW-0677">Repeat</keyword>
<feature type="compositionally biased region" description="Polar residues" evidence="3">
    <location>
        <begin position="257"/>
        <end position="266"/>
    </location>
</feature>
<organism evidence="6 7">
    <name type="scientific">Pythium oligandrum</name>
    <name type="common">Mycoparasitic fungus</name>
    <dbReference type="NCBI Taxonomy" id="41045"/>
    <lineage>
        <taxon>Eukaryota</taxon>
        <taxon>Sar</taxon>
        <taxon>Stramenopiles</taxon>
        <taxon>Oomycota</taxon>
        <taxon>Peronosporomycetes</taxon>
        <taxon>Pythiales</taxon>
        <taxon>Pythiaceae</taxon>
        <taxon>Pythium</taxon>
    </lineage>
</organism>
<evidence type="ECO:0000256" key="1">
    <source>
        <dbReference type="ARBA" id="ARBA00022737"/>
    </source>
</evidence>
<evidence type="ECO:0000256" key="2">
    <source>
        <dbReference type="ARBA" id="ARBA00023125"/>
    </source>
</evidence>
<dbReference type="PROSITE" id="PS50090">
    <property type="entry name" value="MYB_LIKE"/>
    <property type="match status" value="2"/>
</dbReference>
<feature type="region of interest" description="Disordered" evidence="3">
    <location>
        <begin position="423"/>
        <end position="448"/>
    </location>
</feature>
<dbReference type="CDD" id="cd00167">
    <property type="entry name" value="SANT"/>
    <property type="match status" value="2"/>
</dbReference>
<feature type="compositionally biased region" description="Polar residues" evidence="3">
    <location>
        <begin position="127"/>
        <end position="142"/>
    </location>
</feature>
<feature type="region of interest" description="Disordered" evidence="3">
    <location>
        <begin position="124"/>
        <end position="175"/>
    </location>
</feature>
<dbReference type="AlphaFoldDB" id="A0A8K1CBW7"/>
<keyword evidence="7" id="KW-1185">Reference proteome</keyword>
<evidence type="ECO:0000256" key="3">
    <source>
        <dbReference type="SAM" id="MobiDB-lite"/>
    </source>
</evidence>
<dbReference type="PANTHER" id="PTHR45614">
    <property type="entry name" value="MYB PROTEIN-RELATED"/>
    <property type="match status" value="1"/>
</dbReference>
<dbReference type="SUPFAM" id="SSF46689">
    <property type="entry name" value="Homeodomain-like"/>
    <property type="match status" value="1"/>
</dbReference>
<keyword evidence="2" id="KW-0238">DNA-binding</keyword>
<dbReference type="GO" id="GO:0005634">
    <property type="term" value="C:nucleus"/>
    <property type="evidence" value="ECO:0007669"/>
    <property type="project" value="TreeGrafter"/>
</dbReference>
<dbReference type="Proteomes" id="UP000794436">
    <property type="component" value="Unassembled WGS sequence"/>
</dbReference>
<evidence type="ECO:0000313" key="7">
    <source>
        <dbReference type="Proteomes" id="UP000794436"/>
    </source>
</evidence>
<dbReference type="PROSITE" id="PS51294">
    <property type="entry name" value="HTH_MYB"/>
    <property type="match status" value="2"/>
</dbReference>
<dbReference type="InterPro" id="IPR050560">
    <property type="entry name" value="MYB_TF"/>
</dbReference>